<protein>
    <recommendedName>
        <fullName evidence="5">Glutathione peroxidase</fullName>
    </recommendedName>
</protein>
<dbReference type="PANTHER" id="PTHR11592">
    <property type="entry name" value="GLUTATHIONE PEROXIDASE"/>
    <property type="match status" value="1"/>
</dbReference>
<dbReference type="STRING" id="1577474.GA0111570_103128"/>
<comment type="similarity">
    <text evidence="1 5">Belongs to the glutathione peroxidase family.</text>
</comment>
<dbReference type="PRINTS" id="PR01011">
    <property type="entry name" value="GLUTPROXDASE"/>
</dbReference>
<evidence type="ECO:0000256" key="2">
    <source>
        <dbReference type="ARBA" id="ARBA00022559"/>
    </source>
</evidence>
<evidence type="ECO:0000313" key="6">
    <source>
        <dbReference type="EMBL" id="SDB80805.1"/>
    </source>
</evidence>
<dbReference type="InterPro" id="IPR000889">
    <property type="entry name" value="Glutathione_peroxidase"/>
</dbReference>
<dbReference type="PANTHER" id="PTHR11592:SF40">
    <property type="entry name" value="THIOREDOXIN_GLUTATHIONE PEROXIDASE BTUE"/>
    <property type="match status" value="1"/>
</dbReference>
<dbReference type="InterPro" id="IPR036249">
    <property type="entry name" value="Thioredoxin-like_sf"/>
</dbReference>
<dbReference type="EMBL" id="FMYF01000003">
    <property type="protein sequence ID" value="SDB80805.1"/>
    <property type="molecule type" value="Genomic_DNA"/>
</dbReference>
<evidence type="ECO:0000313" key="7">
    <source>
        <dbReference type="Proteomes" id="UP000199086"/>
    </source>
</evidence>
<gene>
    <name evidence="6" type="ORF">GA0111570_103128</name>
</gene>
<evidence type="ECO:0000256" key="5">
    <source>
        <dbReference type="RuleBase" id="RU000499"/>
    </source>
</evidence>
<dbReference type="Proteomes" id="UP000199086">
    <property type="component" value="Unassembled WGS sequence"/>
</dbReference>
<evidence type="ECO:0000256" key="4">
    <source>
        <dbReference type="PIRSR" id="PIRSR000303-1"/>
    </source>
</evidence>
<dbReference type="RefSeq" id="WP_092607497.1">
    <property type="nucleotide sequence ID" value="NZ_FMYF01000003.1"/>
</dbReference>
<feature type="active site" evidence="4">
    <location>
        <position position="40"/>
    </location>
</feature>
<evidence type="ECO:0000256" key="3">
    <source>
        <dbReference type="ARBA" id="ARBA00023002"/>
    </source>
</evidence>
<dbReference type="GO" id="GO:0034599">
    <property type="term" value="P:cellular response to oxidative stress"/>
    <property type="evidence" value="ECO:0007669"/>
    <property type="project" value="TreeGrafter"/>
</dbReference>
<dbReference type="OrthoDB" id="9785502at2"/>
<dbReference type="InterPro" id="IPR029759">
    <property type="entry name" value="GPX_AS"/>
</dbReference>
<dbReference type="Gene3D" id="3.40.30.10">
    <property type="entry name" value="Glutaredoxin"/>
    <property type="match status" value="1"/>
</dbReference>
<keyword evidence="7" id="KW-1185">Reference proteome</keyword>
<reference evidence="6 7" key="1">
    <citation type="submission" date="2016-06" db="EMBL/GenBank/DDBJ databases">
        <authorList>
            <person name="Olsen C.W."/>
            <person name="Carey S."/>
            <person name="Hinshaw L."/>
            <person name="Karasin A.I."/>
        </authorList>
    </citation>
    <scope>NUCLEOTIDE SEQUENCE [LARGE SCALE GENOMIC DNA]</scope>
    <source>
        <strain evidence="6 7">LZ-22</strain>
    </source>
</reference>
<dbReference type="PIRSF" id="PIRSF000303">
    <property type="entry name" value="Glutathion_perox"/>
    <property type="match status" value="1"/>
</dbReference>
<dbReference type="PROSITE" id="PS00460">
    <property type="entry name" value="GLUTATHIONE_PEROXID_1"/>
    <property type="match status" value="1"/>
</dbReference>
<dbReference type="FunFam" id="3.40.30.10:FF:000010">
    <property type="entry name" value="Glutathione peroxidase"/>
    <property type="match status" value="1"/>
</dbReference>
<keyword evidence="3 5" id="KW-0560">Oxidoreductase</keyword>
<dbReference type="Pfam" id="PF00255">
    <property type="entry name" value="GSHPx"/>
    <property type="match status" value="1"/>
</dbReference>
<dbReference type="InterPro" id="IPR029760">
    <property type="entry name" value="GPX_CS"/>
</dbReference>
<dbReference type="PROSITE" id="PS51355">
    <property type="entry name" value="GLUTATHIONE_PEROXID_3"/>
    <property type="match status" value="1"/>
</dbReference>
<accession>A0A1G6GGD7</accession>
<dbReference type="GO" id="GO:0004601">
    <property type="term" value="F:peroxidase activity"/>
    <property type="evidence" value="ECO:0007669"/>
    <property type="project" value="UniProtKB-KW"/>
</dbReference>
<proteinExistence type="inferred from homology"/>
<dbReference type="AlphaFoldDB" id="A0A1G6GGD7"/>
<dbReference type="CDD" id="cd00340">
    <property type="entry name" value="GSH_Peroxidase"/>
    <property type="match status" value="1"/>
</dbReference>
<dbReference type="SUPFAM" id="SSF52833">
    <property type="entry name" value="Thioredoxin-like"/>
    <property type="match status" value="1"/>
</dbReference>
<keyword evidence="2 5" id="KW-0575">Peroxidase</keyword>
<name>A0A1G6GGD7_9ACTN</name>
<dbReference type="PROSITE" id="PS00763">
    <property type="entry name" value="GLUTATHIONE_PEROXID_2"/>
    <property type="match status" value="1"/>
</dbReference>
<evidence type="ECO:0000256" key="1">
    <source>
        <dbReference type="ARBA" id="ARBA00006926"/>
    </source>
</evidence>
<sequence length="175" mass="19151">MSTTVTLDPATPITTMAGEQVTPAHFAGNVLLVVNVASQCGLTPQYAQLEALQRTYGERGLQVLGFPCNQFKGQEPGTDEEIAAFCSATYGVTFPVFSKIEVNGPGRHPLYQQLTRVPAEPGRREFPGASEREPEDIRWNFEKFLVDREGTVAARFAPDVTPEDPAVVEAIERLL</sequence>
<organism evidence="6 7">
    <name type="scientific">Raineyella antarctica</name>
    <dbReference type="NCBI Taxonomy" id="1577474"/>
    <lineage>
        <taxon>Bacteria</taxon>
        <taxon>Bacillati</taxon>
        <taxon>Actinomycetota</taxon>
        <taxon>Actinomycetes</taxon>
        <taxon>Propionibacteriales</taxon>
        <taxon>Propionibacteriaceae</taxon>
        <taxon>Raineyella</taxon>
    </lineage>
</organism>